<dbReference type="EMBL" id="CP035758">
    <property type="protein sequence ID" value="QBD79894.1"/>
    <property type="molecule type" value="Genomic_DNA"/>
</dbReference>
<sequence length="181" mass="21281">MAEEDEEYLSMPGYVPAKVAAKMLNLTADRVNELVRDGRFSARRVSGRNLIPLEEVEEFRRNPPGRTRKDAAKWRRYTNRVKLLSVLIQVRVRAGQRENLEQKLEKIYEEQQLRFEGSLARYILSNFASPDIVTIILHWKSNEMPDETRRKRDLEAFQQEFADVLNWESAQISEHEGLLYT</sequence>
<proteinExistence type="predicted"/>
<gene>
    <name evidence="1" type="ORF">EPA93_29510</name>
</gene>
<dbReference type="KEGG" id="kbs:EPA93_29510"/>
<reference evidence="1 2" key="1">
    <citation type="submission" date="2019-01" db="EMBL/GenBank/DDBJ databases">
        <title>Ktedonosporobacter rubrisoli SCAWS-G2.</title>
        <authorList>
            <person name="Huang Y."/>
            <person name="Yan B."/>
        </authorList>
    </citation>
    <scope>NUCLEOTIDE SEQUENCE [LARGE SCALE GENOMIC DNA]</scope>
    <source>
        <strain evidence="1 2">SCAWS-G2</strain>
    </source>
</reference>
<protein>
    <submittedName>
        <fullName evidence="1">Uncharacterized protein</fullName>
    </submittedName>
</protein>
<dbReference type="RefSeq" id="WP_129890960.1">
    <property type="nucleotide sequence ID" value="NZ_CP035758.1"/>
</dbReference>
<organism evidence="1 2">
    <name type="scientific">Ktedonosporobacter rubrisoli</name>
    <dbReference type="NCBI Taxonomy" id="2509675"/>
    <lineage>
        <taxon>Bacteria</taxon>
        <taxon>Bacillati</taxon>
        <taxon>Chloroflexota</taxon>
        <taxon>Ktedonobacteria</taxon>
        <taxon>Ktedonobacterales</taxon>
        <taxon>Ktedonosporobacteraceae</taxon>
        <taxon>Ktedonosporobacter</taxon>
    </lineage>
</organism>
<name>A0A4P6JWE7_KTERU</name>
<evidence type="ECO:0000313" key="1">
    <source>
        <dbReference type="EMBL" id="QBD79894.1"/>
    </source>
</evidence>
<keyword evidence="2" id="KW-1185">Reference proteome</keyword>
<dbReference type="OrthoDB" id="597977at2"/>
<dbReference type="Proteomes" id="UP000290365">
    <property type="component" value="Chromosome"/>
</dbReference>
<dbReference type="AlphaFoldDB" id="A0A4P6JWE7"/>
<evidence type="ECO:0000313" key="2">
    <source>
        <dbReference type="Proteomes" id="UP000290365"/>
    </source>
</evidence>
<accession>A0A4P6JWE7</accession>